<accession>A0A0V0IC41</accession>
<protein>
    <submittedName>
        <fullName evidence="1">Putative ovule protein</fullName>
    </submittedName>
</protein>
<name>A0A0V0IC41_SOLCH</name>
<dbReference type="AlphaFoldDB" id="A0A0V0IC41"/>
<reference evidence="1" key="1">
    <citation type="submission" date="2015-12" db="EMBL/GenBank/DDBJ databases">
        <title>Gene expression during late stages of embryo sac development: a critical building block for successful pollen-pistil interactions.</title>
        <authorList>
            <person name="Liu Y."/>
            <person name="Joly V."/>
            <person name="Sabar M."/>
            <person name="Matton D.P."/>
        </authorList>
    </citation>
    <scope>NUCLEOTIDE SEQUENCE</scope>
</reference>
<evidence type="ECO:0000313" key="1">
    <source>
        <dbReference type="EMBL" id="JAP30189.1"/>
    </source>
</evidence>
<dbReference type="EMBL" id="GEDG01008322">
    <property type="protein sequence ID" value="JAP30189.1"/>
    <property type="molecule type" value="Transcribed_RNA"/>
</dbReference>
<organism evidence="1">
    <name type="scientific">Solanum chacoense</name>
    <name type="common">Chaco potato</name>
    <dbReference type="NCBI Taxonomy" id="4108"/>
    <lineage>
        <taxon>Eukaryota</taxon>
        <taxon>Viridiplantae</taxon>
        <taxon>Streptophyta</taxon>
        <taxon>Embryophyta</taxon>
        <taxon>Tracheophyta</taxon>
        <taxon>Spermatophyta</taxon>
        <taxon>Magnoliopsida</taxon>
        <taxon>eudicotyledons</taxon>
        <taxon>Gunneridae</taxon>
        <taxon>Pentapetalae</taxon>
        <taxon>asterids</taxon>
        <taxon>lamiids</taxon>
        <taxon>Solanales</taxon>
        <taxon>Solanaceae</taxon>
        <taxon>Solanoideae</taxon>
        <taxon>Solaneae</taxon>
        <taxon>Solanum</taxon>
    </lineage>
</organism>
<sequence length="65" mass="7394">MEPKGVRDHATAYKTRIKENDQTKPEIQLVLVKKFGETLRKVALTWYSLLPENSIGSFADAFIKA</sequence>
<proteinExistence type="predicted"/>